<evidence type="ECO:0000256" key="8">
    <source>
        <dbReference type="ARBA" id="ARBA00038077"/>
    </source>
</evidence>
<proteinExistence type="inferred from homology"/>
<evidence type="ECO:0000313" key="9">
    <source>
        <dbReference type="Proteomes" id="UP000286641"/>
    </source>
</evidence>
<keyword evidence="6" id="KW-0496">Mitochondrion</keyword>
<keyword evidence="9" id="KW-1185">Reference proteome</keyword>
<evidence type="ECO:0000256" key="1">
    <source>
        <dbReference type="ARBA" id="ARBA00004167"/>
    </source>
</evidence>
<dbReference type="PANTHER" id="PTHR33968">
    <property type="entry name" value="PROTEIN PET100 HOMOLOG, MITOCHONDRIAL"/>
    <property type="match status" value="1"/>
</dbReference>
<evidence type="ECO:0000256" key="3">
    <source>
        <dbReference type="ARBA" id="ARBA00022692"/>
    </source>
</evidence>
<dbReference type="AlphaFoldDB" id="A0A3Q7P6N8"/>
<dbReference type="GeneID" id="112825552"/>
<dbReference type="PANTHER" id="PTHR33968:SF1">
    <property type="entry name" value="PROTEIN PET100 HOMOLOG, MITOCHONDRIAL"/>
    <property type="match status" value="1"/>
</dbReference>
<dbReference type="Pfam" id="PF09803">
    <property type="entry name" value="Pet100"/>
    <property type="match status" value="1"/>
</dbReference>
<keyword evidence="5" id="KW-1133">Transmembrane helix</keyword>
<dbReference type="InterPro" id="IPR018625">
    <property type="entry name" value="Pet100"/>
</dbReference>
<sequence length="52" mass="6612">MTHYLTFPVAMFWIANQVRWFEDYVIQHKRELWQPEKEDQHGELEEFRQDMK</sequence>
<protein>
    <submittedName>
        <fullName evidence="10">Protein PET100 homolog, mitochondrial-like</fullName>
    </submittedName>
</protein>
<name>A0A3Q7P6N8_CALUR</name>
<evidence type="ECO:0000256" key="7">
    <source>
        <dbReference type="ARBA" id="ARBA00023136"/>
    </source>
</evidence>
<reference key="1">
    <citation type="submission" date="2019-01" db="UniProtKB">
        <authorList>
            <consortium name="RefSeq"/>
        </authorList>
    </citation>
    <scope>IDENTIFICATION</scope>
</reference>
<accession>A0A3Q7P6N8</accession>
<evidence type="ECO:0000256" key="4">
    <source>
        <dbReference type="ARBA" id="ARBA00022946"/>
    </source>
</evidence>
<dbReference type="GO" id="GO:0051082">
    <property type="term" value="F:unfolded protein binding"/>
    <property type="evidence" value="ECO:0007669"/>
    <property type="project" value="TreeGrafter"/>
</dbReference>
<reference evidence="10" key="2">
    <citation type="submission" date="2025-08" db="UniProtKB">
        <authorList>
            <consortium name="RefSeq"/>
        </authorList>
    </citation>
    <scope>IDENTIFICATION</scope>
    <source>
        <tissue evidence="10">Blood</tissue>
    </source>
</reference>
<organism evidence="9 10">
    <name type="scientific">Callorhinus ursinus</name>
    <name type="common">Northern fur seal</name>
    <dbReference type="NCBI Taxonomy" id="34884"/>
    <lineage>
        <taxon>Eukaryota</taxon>
        <taxon>Metazoa</taxon>
        <taxon>Chordata</taxon>
        <taxon>Craniata</taxon>
        <taxon>Vertebrata</taxon>
        <taxon>Euteleostomi</taxon>
        <taxon>Mammalia</taxon>
        <taxon>Eutheria</taxon>
        <taxon>Laurasiatheria</taxon>
        <taxon>Carnivora</taxon>
        <taxon>Caniformia</taxon>
        <taxon>Pinnipedia</taxon>
        <taxon>Otariidae</taxon>
        <taxon>Callorhinus</taxon>
    </lineage>
</organism>
<dbReference type="GO" id="GO:0033617">
    <property type="term" value="P:mitochondrial respiratory chain complex IV assembly"/>
    <property type="evidence" value="ECO:0007669"/>
    <property type="project" value="InterPro"/>
</dbReference>
<dbReference type="InParanoid" id="A0A3Q7P6N8"/>
<keyword evidence="3" id="KW-0812">Transmembrane</keyword>
<evidence type="ECO:0000256" key="6">
    <source>
        <dbReference type="ARBA" id="ARBA00023128"/>
    </source>
</evidence>
<dbReference type="GO" id="GO:0005743">
    <property type="term" value="C:mitochondrial inner membrane"/>
    <property type="evidence" value="ECO:0007669"/>
    <property type="project" value="TreeGrafter"/>
</dbReference>
<keyword evidence="4" id="KW-0809">Transit peptide</keyword>
<gene>
    <name evidence="10" type="primary">LOC112825552</name>
</gene>
<comment type="subcellular location">
    <subcellularLocation>
        <location evidence="1">Membrane</location>
        <topology evidence="1">Single-pass membrane protein</topology>
    </subcellularLocation>
    <subcellularLocation>
        <location evidence="2">Mitochondrion membrane</location>
    </subcellularLocation>
</comment>
<comment type="similarity">
    <text evidence="8">Belongs to the PET100 family.</text>
</comment>
<dbReference type="Proteomes" id="UP000286641">
    <property type="component" value="Unplaced"/>
</dbReference>
<evidence type="ECO:0000256" key="5">
    <source>
        <dbReference type="ARBA" id="ARBA00022989"/>
    </source>
</evidence>
<dbReference type="RefSeq" id="XP_025729405.1">
    <property type="nucleotide sequence ID" value="XM_025873620.1"/>
</dbReference>
<keyword evidence="7" id="KW-0472">Membrane</keyword>
<evidence type="ECO:0000313" key="10">
    <source>
        <dbReference type="RefSeq" id="XP_025729405.1"/>
    </source>
</evidence>
<evidence type="ECO:0000256" key="2">
    <source>
        <dbReference type="ARBA" id="ARBA00004325"/>
    </source>
</evidence>